<evidence type="ECO:0000256" key="4">
    <source>
        <dbReference type="ARBA" id="ARBA00022540"/>
    </source>
</evidence>
<dbReference type="OrthoDB" id="9811804at2"/>
<dbReference type="Pfam" id="PF00009">
    <property type="entry name" value="GTP_EFTU"/>
    <property type="match status" value="1"/>
</dbReference>
<feature type="region of interest" description="G-domain" evidence="9">
    <location>
        <begin position="236"/>
        <end position="384"/>
    </location>
</feature>
<dbReference type="SUPFAM" id="SSF50447">
    <property type="entry name" value="Translation proteins"/>
    <property type="match status" value="2"/>
</dbReference>
<dbReference type="InterPro" id="IPR027417">
    <property type="entry name" value="P-loop_NTPase"/>
</dbReference>
<dbReference type="PANTHER" id="PTHR43381">
    <property type="entry name" value="TRANSLATION INITIATION FACTOR IF-2-RELATED"/>
    <property type="match status" value="1"/>
</dbReference>
<dbReference type="Gene3D" id="1.10.10.2480">
    <property type="match status" value="1"/>
</dbReference>
<feature type="binding site" evidence="9">
    <location>
        <begin position="342"/>
        <end position="345"/>
    </location>
    <ligand>
        <name>GTP</name>
        <dbReference type="ChEBI" id="CHEBI:37565"/>
    </ligand>
</feature>
<evidence type="ECO:0000259" key="12">
    <source>
        <dbReference type="PROSITE" id="PS51722"/>
    </source>
</evidence>
<dbReference type="FunFam" id="3.40.50.300:FF:000019">
    <property type="entry name" value="Translation initiation factor IF-2"/>
    <property type="match status" value="1"/>
</dbReference>
<dbReference type="SUPFAM" id="SSF52156">
    <property type="entry name" value="Initiation factor IF2/eIF5b, domain 3"/>
    <property type="match status" value="1"/>
</dbReference>
<evidence type="ECO:0000256" key="3">
    <source>
        <dbReference type="ARBA" id="ARBA00022490"/>
    </source>
</evidence>
<comment type="similarity">
    <text evidence="1 9 10">Belongs to the TRAFAC class translation factor GTPase superfamily. Classic translation factor GTPase family. IF-2 subfamily.</text>
</comment>
<keyword evidence="6 9" id="KW-0648">Protein biosynthesis</keyword>
<dbReference type="FunFam" id="2.40.30.10:FF:000008">
    <property type="entry name" value="Translation initiation factor IF-2"/>
    <property type="match status" value="1"/>
</dbReference>
<feature type="region of interest" description="Disordered" evidence="11">
    <location>
        <begin position="53"/>
        <end position="149"/>
    </location>
</feature>
<dbReference type="InterPro" id="IPR015760">
    <property type="entry name" value="TIF_IF2"/>
</dbReference>
<dbReference type="InterPro" id="IPR023115">
    <property type="entry name" value="TIF_IF2_dom3"/>
</dbReference>
<dbReference type="Gene3D" id="2.40.30.10">
    <property type="entry name" value="Translation factors"/>
    <property type="match status" value="2"/>
</dbReference>
<evidence type="ECO:0000256" key="5">
    <source>
        <dbReference type="ARBA" id="ARBA00022741"/>
    </source>
</evidence>
<dbReference type="GO" id="GO:0005525">
    <property type="term" value="F:GTP binding"/>
    <property type="evidence" value="ECO:0007669"/>
    <property type="project" value="UniProtKB-KW"/>
</dbReference>
<evidence type="ECO:0000256" key="11">
    <source>
        <dbReference type="SAM" id="MobiDB-lite"/>
    </source>
</evidence>
<dbReference type="Pfam" id="PF11987">
    <property type="entry name" value="IF-2"/>
    <property type="match status" value="1"/>
</dbReference>
<dbReference type="SUPFAM" id="SSF52540">
    <property type="entry name" value="P-loop containing nucleoside triphosphate hydrolases"/>
    <property type="match status" value="1"/>
</dbReference>
<evidence type="ECO:0000256" key="9">
    <source>
        <dbReference type="HAMAP-Rule" id="MF_00100"/>
    </source>
</evidence>
<dbReference type="NCBIfam" id="TIGR00487">
    <property type="entry name" value="IF-2"/>
    <property type="match status" value="1"/>
</dbReference>
<evidence type="ECO:0000256" key="2">
    <source>
        <dbReference type="ARBA" id="ARBA00020675"/>
    </source>
</evidence>
<evidence type="ECO:0000256" key="8">
    <source>
        <dbReference type="ARBA" id="ARBA00025162"/>
    </source>
</evidence>
<comment type="caution">
    <text evidence="13">The sequence shown here is derived from an EMBL/GenBank/DDBJ whole genome shotgun (WGS) entry which is preliminary data.</text>
</comment>
<evidence type="ECO:0000256" key="1">
    <source>
        <dbReference type="ARBA" id="ARBA00007733"/>
    </source>
</evidence>
<evidence type="ECO:0000313" key="14">
    <source>
        <dbReference type="Proteomes" id="UP000249579"/>
    </source>
</evidence>
<reference evidence="13 14" key="1">
    <citation type="journal article" date="2018" name="Front. Microbiol.">
        <title>Description and Comparative Genomics of Macrococcus caseolyticus subsp. hominis subsp. nov., Macrococcus goetzii sp. nov., Macrococcus epidermidis sp. nov., and Macrococcus bohemicus sp. nov., Novel Macrococci From Human Clinical Material With Virulence Potential and Suspected Uptake of Foreign DNA by Natural Transformation.</title>
        <authorList>
            <person name="Maslanova I."/>
            <person name="Wertheimer Z."/>
            <person name="Sedlacek I."/>
            <person name="Svec P."/>
            <person name="Indrakova A."/>
            <person name="Kovarovic V."/>
            <person name="Schumann P."/>
            <person name="Sproer C."/>
            <person name="Kralova S."/>
            <person name="Sedo O."/>
            <person name="Kristofova L."/>
            <person name="Vrbovska V."/>
            <person name="Fuzik T."/>
            <person name="Petras P."/>
            <person name="Zdrahal Z."/>
            <person name="Ruzickova V."/>
            <person name="Doskar J."/>
            <person name="Pantucek R."/>
        </authorList>
    </citation>
    <scope>NUCLEOTIDE SEQUENCE [LARGE SCALE GENOMIC DNA]</scope>
    <source>
        <strain evidence="13 14">03/115</strain>
    </source>
</reference>
<dbReference type="InterPro" id="IPR044145">
    <property type="entry name" value="IF2_II"/>
</dbReference>
<dbReference type="FunFam" id="3.40.50.10050:FF:000001">
    <property type="entry name" value="Translation initiation factor IF-2"/>
    <property type="match status" value="1"/>
</dbReference>
<organism evidence="13 14">
    <name type="scientific">Macrococcoides bohemicum</name>
    <dbReference type="NCBI Taxonomy" id="1903056"/>
    <lineage>
        <taxon>Bacteria</taxon>
        <taxon>Bacillati</taxon>
        <taxon>Bacillota</taxon>
        <taxon>Bacilli</taxon>
        <taxon>Bacillales</taxon>
        <taxon>Staphylococcaceae</taxon>
        <taxon>Macrococcoides</taxon>
    </lineage>
</organism>
<dbReference type="EMBL" id="PZJG01000005">
    <property type="protein sequence ID" value="RAK49025.1"/>
    <property type="molecule type" value="Genomic_DNA"/>
</dbReference>
<comment type="function">
    <text evidence="8 9 10">One of the essential components for the initiation of protein synthesis. Protects formylmethionyl-tRNA from spontaneous hydrolysis and promotes its binding to the 30S ribosomal subunits. Also involved in the hydrolysis of GTP during the formation of the 70S ribosomal complex.</text>
</comment>
<dbReference type="Pfam" id="PF04760">
    <property type="entry name" value="IF2_N"/>
    <property type="match status" value="2"/>
</dbReference>
<dbReference type="GO" id="GO:0003924">
    <property type="term" value="F:GTPase activity"/>
    <property type="evidence" value="ECO:0007669"/>
    <property type="project" value="UniProtKB-UniRule"/>
</dbReference>
<dbReference type="PROSITE" id="PS01176">
    <property type="entry name" value="IF2"/>
    <property type="match status" value="1"/>
</dbReference>
<dbReference type="Proteomes" id="UP000249579">
    <property type="component" value="Unassembled WGS sequence"/>
</dbReference>
<feature type="domain" description="Tr-type G" evidence="12">
    <location>
        <begin position="233"/>
        <end position="402"/>
    </location>
</feature>
<dbReference type="InterPro" id="IPR000795">
    <property type="entry name" value="T_Tr_GTP-bd_dom"/>
</dbReference>
<dbReference type="Gene3D" id="3.40.50.10050">
    <property type="entry name" value="Translation initiation factor IF- 2, domain 3"/>
    <property type="match status" value="1"/>
</dbReference>
<protein>
    <recommendedName>
        <fullName evidence="2 9">Translation initiation factor IF-2</fullName>
    </recommendedName>
</protein>
<keyword evidence="3 9" id="KW-0963">Cytoplasm</keyword>
<feature type="binding site" evidence="9">
    <location>
        <begin position="242"/>
        <end position="249"/>
    </location>
    <ligand>
        <name>GTP</name>
        <dbReference type="ChEBI" id="CHEBI:37565"/>
    </ligand>
</feature>
<evidence type="ECO:0000256" key="6">
    <source>
        <dbReference type="ARBA" id="ARBA00022917"/>
    </source>
</evidence>
<dbReference type="PROSITE" id="PS51722">
    <property type="entry name" value="G_TR_2"/>
    <property type="match status" value="1"/>
</dbReference>
<keyword evidence="7 9" id="KW-0342">GTP-binding</keyword>
<dbReference type="FunFam" id="2.40.30.10:FF:000007">
    <property type="entry name" value="Translation initiation factor IF-2"/>
    <property type="match status" value="1"/>
</dbReference>
<dbReference type="InterPro" id="IPR005225">
    <property type="entry name" value="Small_GTP-bd"/>
</dbReference>
<keyword evidence="4 9" id="KW-0396">Initiation factor</keyword>
<dbReference type="HAMAP" id="MF_00100_B">
    <property type="entry name" value="IF_2_B"/>
    <property type="match status" value="1"/>
</dbReference>
<dbReference type="CDD" id="cd03702">
    <property type="entry name" value="IF2_mtIF2_II"/>
    <property type="match status" value="1"/>
</dbReference>
<feature type="compositionally biased region" description="Basic and acidic residues" evidence="11">
    <location>
        <begin position="53"/>
        <end position="82"/>
    </location>
</feature>
<evidence type="ECO:0000313" key="13">
    <source>
        <dbReference type="EMBL" id="RAK49025.1"/>
    </source>
</evidence>
<evidence type="ECO:0000256" key="10">
    <source>
        <dbReference type="RuleBase" id="RU000644"/>
    </source>
</evidence>
<dbReference type="AlphaFoldDB" id="A0A328A3C5"/>
<dbReference type="InterPro" id="IPR009000">
    <property type="entry name" value="Transl_B-barrel_sf"/>
</dbReference>
<dbReference type="GO" id="GO:0003743">
    <property type="term" value="F:translation initiation factor activity"/>
    <property type="evidence" value="ECO:0007669"/>
    <property type="project" value="UniProtKB-UniRule"/>
</dbReference>
<keyword evidence="5 9" id="KW-0547">Nucleotide-binding</keyword>
<dbReference type="Pfam" id="PF22042">
    <property type="entry name" value="EF-G_D2"/>
    <property type="match status" value="1"/>
</dbReference>
<evidence type="ECO:0000256" key="7">
    <source>
        <dbReference type="ARBA" id="ARBA00023134"/>
    </source>
</evidence>
<dbReference type="InterPro" id="IPR036925">
    <property type="entry name" value="TIF_IF2_dom3_sf"/>
</dbReference>
<dbReference type="PANTHER" id="PTHR43381:SF5">
    <property type="entry name" value="TR-TYPE G DOMAIN-CONTAINING PROTEIN"/>
    <property type="match status" value="1"/>
</dbReference>
<dbReference type="InterPro" id="IPR006847">
    <property type="entry name" value="IF2_N"/>
</dbReference>
<gene>
    <name evidence="9" type="primary">infB</name>
    <name evidence="13" type="ORF">BHX94_08595</name>
</gene>
<proteinExistence type="inferred from homology"/>
<dbReference type="NCBIfam" id="TIGR00231">
    <property type="entry name" value="small_GTP"/>
    <property type="match status" value="1"/>
</dbReference>
<dbReference type="CDD" id="cd03692">
    <property type="entry name" value="mtIF2_IVc"/>
    <property type="match status" value="1"/>
</dbReference>
<dbReference type="Gene3D" id="3.40.50.300">
    <property type="entry name" value="P-loop containing nucleotide triphosphate hydrolases"/>
    <property type="match status" value="1"/>
</dbReference>
<name>A0A328A3C5_9STAP</name>
<accession>A0A328A3C5</accession>
<dbReference type="GO" id="GO:0005829">
    <property type="term" value="C:cytosol"/>
    <property type="evidence" value="ECO:0007669"/>
    <property type="project" value="TreeGrafter"/>
</dbReference>
<feature type="binding site" evidence="9">
    <location>
        <begin position="288"/>
        <end position="292"/>
    </location>
    <ligand>
        <name>GTP</name>
        <dbReference type="ChEBI" id="CHEBI:37565"/>
    </ligand>
</feature>
<comment type="subcellular location">
    <subcellularLocation>
        <location evidence="9">Cytoplasm</location>
    </subcellularLocation>
</comment>
<dbReference type="InterPro" id="IPR000178">
    <property type="entry name" value="TF_IF2_bacterial-like"/>
</dbReference>
<dbReference type="CDD" id="cd01887">
    <property type="entry name" value="IF2_eIF5B"/>
    <property type="match status" value="1"/>
</dbReference>
<dbReference type="InterPro" id="IPR053905">
    <property type="entry name" value="EF-G-like_DII"/>
</dbReference>
<sequence length="732" mass="80184">MIKKRIYEYAKEVKLKSKDIIDELKKMNIEVTSHMQVIEDKEISALDKIFKKDQVKAEQKAESKPAEKVEPKKEQPKQETKPAAKPAAKPADKPANKPAQKPRHNNNHRPGSNNKPGTGGPNRNKKGKGKGNPKPAPVEQAPVVKETPSKITYEEGITVGELAEKLNKDASEIVKHLFMVGIMANINQGLNQDAIELICDEYGVEAELEVVVDATDLETYFEDVDANPEDIIERPSVVTIMGHVDHGKTTLLDSIRNTRVTAGEAGGITQHIGAYQIENEGKKITFLDTPGHAAFTTMRARGAQVTDITILVVAADDGVMPQTVEAINHAKAAEVPIIVAVNKIDKPTANPDRVMQELGEHGLYPEDWGGDTIFVQLSAIKGDGIDELLEMILLVSEVAELKANPKRTAIGTVIEAELDKSRGPAASLLVQDGTLEIGDSIVVGNTFGRVRAMVNDLGKRIKSAGPSTPVEITGLQDVPLAGDRFVVFKDEKRARRIGEARQQQNILAQRQESQKVSLDNLFEQIKQGEMKDLNVIIKGDVQGSVEALAASLMKIDVEGVNVRIIHTAVGAINESDVTLASASNGIIIGFNVRPDVNAKRAAEAEGVDMRLHRIIYKVIEEIEQAMIGMLDPEYEEKVIGQAEVRQTINISKVGTVAGSYVTEGKITRDSQVRIIRDGIVVYEGQVDALKRFKDDVREVAQGYECGITIENFNDVKEGDIFEAFIMEEIKRK</sequence>